<dbReference type="NCBIfam" id="TIGR03243">
    <property type="entry name" value="arg_catab_AOST"/>
    <property type="match status" value="1"/>
</dbReference>
<dbReference type="InterPro" id="IPR016181">
    <property type="entry name" value="Acyl_CoA_acyltransferase"/>
</dbReference>
<evidence type="ECO:0000256" key="4">
    <source>
        <dbReference type="HAMAP-Rule" id="MF_01171"/>
    </source>
</evidence>
<dbReference type="AlphaFoldDB" id="A0A380Q8Q8"/>
<dbReference type="RefSeq" id="WP_115115356.1">
    <property type="nucleotide sequence ID" value="NZ_UHJC01000001.1"/>
</dbReference>
<comment type="catalytic activity">
    <reaction evidence="4">
        <text>succinyl-CoA + L-arginine = N(2)-succinyl-L-arginine + CoA + H(+)</text>
        <dbReference type="Rhea" id="RHEA:15185"/>
        <dbReference type="ChEBI" id="CHEBI:15378"/>
        <dbReference type="ChEBI" id="CHEBI:32682"/>
        <dbReference type="ChEBI" id="CHEBI:57287"/>
        <dbReference type="ChEBI" id="CHEBI:57292"/>
        <dbReference type="ChEBI" id="CHEBI:58241"/>
        <dbReference type="EC" id="2.3.1.109"/>
    </reaction>
</comment>
<comment type="function">
    <text evidence="4">Catalyzes the transfer of succinyl-CoA to arginine to produce N(2)-succinylarginine.</text>
</comment>
<organism evidence="6 7">
    <name type="scientific">Yersinia pseudotuberculosis</name>
    <dbReference type="NCBI Taxonomy" id="633"/>
    <lineage>
        <taxon>Bacteria</taxon>
        <taxon>Pseudomonadati</taxon>
        <taxon>Pseudomonadota</taxon>
        <taxon>Gammaproteobacteria</taxon>
        <taxon>Enterobacterales</taxon>
        <taxon>Yersiniaceae</taxon>
        <taxon>Yersinia</taxon>
    </lineage>
</organism>
<proteinExistence type="inferred from homology"/>
<evidence type="ECO:0000256" key="1">
    <source>
        <dbReference type="ARBA" id="ARBA00022503"/>
    </source>
</evidence>
<dbReference type="InterPro" id="IPR007041">
    <property type="entry name" value="Arg_succinylTrfase_AstA/AruG"/>
</dbReference>
<dbReference type="EC" id="2.3.1.109" evidence="4 5"/>
<gene>
    <name evidence="4 6" type="primary">astA</name>
    <name evidence="6" type="ORF">NCTC8580_02157</name>
</gene>
<dbReference type="InterPro" id="IPR017650">
    <property type="entry name" value="Arginine_N-succinylTrfase"/>
</dbReference>
<dbReference type="Proteomes" id="UP000255087">
    <property type="component" value="Unassembled WGS sequence"/>
</dbReference>
<accession>A0A380Q8Q8</accession>
<comment type="similarity">
    <text evidence="4">Belongs to the arginine N-succinyltransferase family.</text>
</comment>
<dbReference type="PANTHER" id="PTHR30420">
    <property type="entry name" value="N-SUCCINYLARGININE DIHYDROLASE"/>
    <property type="match status" value="1"/>
</dbReference>
<evidence type="ECO:0000256" key="2">
    <source>
        <dbReference type="ARBA" id="ARBA00022679"/>
    </source>
</evidence>
<evidence type="ECO:0000313" key="6">
    <source>
        <dbReference type="EMBL" id="SUP82477.1"/>
    </source>
</evidence>
<reference evidence="6 7" key="1">
    <citation type="submission" date="2018-06" db="EMBL/GenBank/DDBJ databases">
        <authorList>
            <consortium name="Pathogen Informatics"/>
            <person name="Doyle S."/>
        </authorList>
    </citation>
    <scope>NUCLEOTIDE SEQUENCE [LARGE SCALE GENOMIC DNA]</scope>
    <source>
        <strain evidence="6 7">NCTC8580</strain>
    </source>
</reference>
<dbReference type="UniPathway" id="UPA00185">
    <property type="reaction ID" value="UER00279"/>
</dbReference>
<dbReference type="Pfam" id="PF04958">
    <property type="entry name" value="AstA"/>
    <property type="match status" value="1"/>
</dbReference>
<keyword evidence="3 4" id="KW-0012">Acyltransferase</keyword>
<feature type="active site" description="Proton donor" evidence="4">
    <location>
        <position position="229"/>
    </location>
</feature>
<name>A0A380Q8Q8_YERPU</name>
<dbReference type="SUPFAM" id="SSF55729">
    <property type="entry name" value="Acyl-CoA N-acyltransferases (Nat)"/>
    <property type="match status" value="1"/>
</dbReference>
<evidence type="ECO:0000256" key="5">
    <source>
        <dbReference type="NCBIfam" id="TIGR03244"/>
    </source>
</evidence>
<feature type="binding site" evidence="4">
    <location>
        <position position="125"/>
    </location>
    <ligand>
        <name>succinyl-CoA</name>
        <dbReference type="ChEBI" id="CHEBI:57292"/>
    </ligand>
</feature>
<dbReference type="PANTHER" id="PTHR30420:SF1">
    <property type="entry name" value="ARGININE N-SUCCINYLTRANSFERASE"/>
    <property type="match status" value="1"/>
</dbReference>
<comment type="pathway">
    <text evidence="4">Amino-acid degradation; L-arginine degradation via AST pathway; L-glutamate and succinate from L-arginine: step 1/5.</text>
</comment>
<dbReference type="Gene3D" id="2.40.40.20">
    <property type="match status" value="1"/>
</dbReference>
<protein>
    <recommendedName>
        <fullName evidence="4 5">Arginine N-succinyltransferase</fullName>
        <shortName evidence="4">AST</shortName>
        <ecNumber evidence="4 5">2.3.1.109</ecNumber>
    </recommendedName>
    <alternativeName>
        <fullName evidence="4">AOST</fullName>
    </alternativeName>
</protein>
<evidence type="ECO:0000313" key="7">
    <source>
        <dbReference type="Proteomes" id="UP000255087"/>
    </source>
</evidence>
<dbReference type="NCBIfam" id="NF007770">
    <property type="entry name" value="PRK10456.1"/>
    <property type="match status" value="1"/>
</dbReference>
<keyword evidence="1 4" id="KW-0056">Arginine metabolism</keyword>
<evidence type="ECO:0000256" key="3">
    <source>
        <dbReference type="ARBA" id="ARBA00023315"/>
    </source>
</evidence>
<keyword evidence="2 4" id="KW-0808">Transferase</keyword>
<dbReference type="GO" id="GO:0008791">
    <property type="term" value="F:arginine N-succinyltransferase activity"/>
    <property type="evidence" value="ECO:0007669"/>
    <property type="project" value="UniProtKB-UniRule"/>
</dbReference>
<dbReference type="GO" id="GO:0019545">
    <property type="term" value="P:L-arginine catabolic process to succinate"/>
    <property type="evidence" value="ECO:0007669"/>
    <property type="project" value="UniProtKB-UniRule"/>
</dbReference>
<dbReference type="GO" id="GO:0019544">
    <property type="term" value="P:L-arginine catabolic process to L-glutamate"/>
    <property type="evidence" value="ECO:0007669"/>
    <property type="project" value="UniProtKB-UniRule"/>
</dbReference>
<dbReference type="EMBL" id="UHJC01000001">
    <property type="protein sequence ID" value="SUP82477.1"/>
    <property type="molecule type" value="Genomic_DNA"/>
</dbReference>
<sequence>MMKVRPVERRDLADIFELAGKTGVGMTSLPQNEQHLAARIERALNTWQGSLDPGEQGYLFVLEDSQQQKVVGVSAIEVAVGLNDPWYNFRVGTLVHASKALNVYKSVPTLFLSNDHTGYSELCTLFLDPDYRKDKNGPFLSKVRFLFIAAFRQHFSRKVIAEMRGYTDEQGRSPFWESVGRHFFSIEFAKADYLSGTGQKAFIAELMPKHPLYVDFLAEEARAVIGQVHPHTAPARAVLETEGLQYQGYVDIFDGGPTLEANTDDVRAVRDSSKRTVVIEDYDIEDYDINDYDINDHDINDHNIDPNGRLYLVANDHYHHFRAILINTHLSDERLRLTPESAEALGVAAGDSVRIVSLFAPETKR</sequence>
<dbReference type="NCBIfam" id="TIGR03244">
    <property type="entry name" value="arg_catab_AstA"/>
    <property type="match status" value="1"/>
</dbReference>
<dbReference type="HAMAP" id="MF_01171">
    <property type="entry name" value="AstA"/>
    <property type="match status" value="1"/>
</dbReference>